<protein>
    <submittedName>
        <fullName evidence="1">Uncharacterized protein</fullName>
    </submittedName>
</protein>
<evidence type="ECO:0000313" key="2">
    <source>
        <dbReference type="Proteomes" id="UP001057402"/>
    </source>
</evidence>
<keyword evidence="2" id="KW-1185">Reference proteome</keyword>
<dbReference type="Proteomes" id="UP001057402">
    <property type="component" value="Chromosome 3"/>
</dbReference>
<dbReference type="EMBL" id="CM042882">
    <property type="protein sequence ID" value="KAI4383832.1"/>
    <property type="molecule type" value="Genomic_DNA"/>
</dbReference>
<reference evidence="2" key="1">
    <citation type="journal article" date="2023" name="Front. Plant Sci.">
        <title>Chromosomal-level genome assembly of Melastoma candidum provides insights into trichome evolution.</title>
        <authorList>
            <person name="Zhong Y."/>
            <person name="Wu W."/>
            <person name="Sun C."/>
            <person name="Zou P."/>
            <person name="Liu Y."/>
            <person name="Dai S."/>
            <person name="Zhou R."/>
        </authorList>
    </citation>
    <scope>NUCLEOTIDE SEQUENCE [LARGE SCALE GENOMIC DNA]</scope>
</reference>
<evidence type="ECO:0000313" key="1">
    <source>
        <dbReference type="EMBL" id="KAI4383832.1"/>
    </source>
</evidence>
<sequence>MENNCCSNLPPPTPYRPFFFPPPAPINPSYLPTKILDDQDNGNATPTWVIVGSVIAILIFCFFLYKFIKRSEKGSREAKPAAAASSKPGAAASSKPGAAASSSTAIVPAQPTAGKKEPGAPAMAGPSPAMRALSTGFTGCPSCGHKGGMWTLIYTCPSCNYKEEINVMYPKKK</sequence>
<proteinExistence type="predicted"/>
<gene>
    <name evidence="1" type="ORF">MLD38_009629</name>
</gene>
<accession>A0ACB9RXU3</accession>
<comment type="caution">
    <text evidence="1">The sequence shown here is derived from an EMBL/GenBank/DDBJ whole genome shotgun (WGS) entry which is preliminary data.</text>
</comment>
<name>A0ACB9RXU3_9MYRT</name>
<organism evidence="1 2">
    <name type="scientific">Melastoma candidum</name>
    <dbReference type="NCBI Taxonomy" id="119954"/>
    <lineage>
        <taxon>Eukaryota</taxon>
        <taxon>Viridiplantae</taxon>
        <taxon>Streptophyta</taxon>
        <taxon>Embryophyta</taxon>
        <taxon>Tracheophyta</taxon>
        <taxon>Spermatophyta</taxon>
        <taxon>Magnoliopsida</taxon>
        <taxon>eudicotyledons</taxon>
        <taxon>Gunneridae</taxon>
        <taxon>Pentapetalae</taxon>
        <taxon>rosids</taxon>
        <taxon>malvids</taxon>
        <taxon>Myrtales</taxon>
        <taxon>Melastomataceae</taxon>
        <taxon>Melastomatoideae</taxon>
        <taxon>Melastomateae</taxon>
        <taxon>Melastoma</taxon>
    </lineage>
</organism>